<organism evidence="10 13">
    <name type="scientific">Sarcoptes scabiei</name>
    <name type="common">Itch mite</name>
    <name type="synonym">Acarus scabiei</name>
    <dbReference type="NCBI Taxonomy" id="52283"/>
    <lineage>
        <taxon>Eukaryota</taxon>
        <taxon>Metazoa</taxon>
        <taxon>Ecdysozoa</taxon>
        <taxon>Arthropoda</taxon>
        <taxon>Chelicerata</taxon>
        <taxon>Arachnida</taxon>
        <taxon>Acari</taxon>
        <taxon>Acariformes</taxon>
        <taxon>Sarcoptiformes</taxon>
        <taxon>Astigmata</taxon>
        <taxon>Psoroptidia</taxon>
        <taxon>Sarcoptoidea</taxon>
        <taxon>Sarcoptidae</taxon>
        <taxon>Sarcoptinae</taxon>
        <taxon>Sarcoptes</taxon>
    </lineage>
</organism>
<keyword evidence="4 6" id="KW-0694">RNA-binding</keyword>
<evidence type="ECO:0000256" key="1">
    <source>
        <dbReference type="ARBA" id="ARBA00004604"/>
    </source>
</evidence>
<evidence type="ECO:0000256" key="3">
    <source>
        <dbReference type="ARBA" id="ARBA00020737"/>
    </source>
</evidence>
<dbReference type="GO" id="GO:0003723">
    <property type="term" value="F:RNA binding"/>
    <property type="evidence" value="ECO:0007669"/>
    <property type="project" value="UniProtKB-UniRule"/>
</dbReference>
<dbReference type="SUPFAM" id="SSF54928">
    <property type="entry name" value="RNA-binding domain, RBD"/>
    <property type="match status" value="1"/>
</dbReference>
<reference evidence="11" key="4">
    <citation type="submission" date="2022-06" db="UniProtKB">
        <authorList>
            <consortium name="EnsemblMetazoa"/>
        </authorList>
    </citation>
    <scope>IDENTIFICATION</scope>
</reference>
<dbReference type="GO" id="GO:0000447">
    <property type="term" value="P:endonucleolytic cleavage in ITS1 to separate SSU-rRNA from 5.8S rRNA and LSU-rRNA from tricistronic rRNA transcript (SSU-rRNA, 5.8S rRNA, LSU-rRNA)"/>
    <property type="evidence" value="ECO:0007669"/>
    <property type="project" value="TreeGrafter"/>
</dbReference>
<dbReference type="GO" id="GO:0034462">
    <property type="term" value="P:small-subunit processome assembly"/>
    <property type="evidence" value="ECO:0007669"/>
    <property type="project" value="TreeGrafter"/>
</dbReference>
<accession>A0A132A4V9</accession>
<evidence type="ECO:0000313" key="10">
    <source>
        <dbReference type="EMBL" id="KPM05987.1"/>
    </source>
</evidence>
<evidence type="ECO:0000256" key="5">
    <source>
        <dbReference type="ARBA" id="ARBA00023242"/>
    </source>
</evidence>
<dbReference type="InterPro" id="IPR012677">
    <property type="entry name" value="Nucleotide-bd_a/b_plait_sf"/>
</dbReference>
<dbReference type="AlphaFoldDB" id="A0A132A4V9"/>
<dbReference type="EMBL" id="WVUK01000065">
    <property type="protein sequence ID" value="KAF7489100.1"/>
    <property type="molecule type" value="Genomic_DNA"/>
</dbReference>
<dbReference type="OrthoDB" id="287393at2759"/>
<dbReference type="InterPro" id="IPR000504">
    <property type="entry name" value="RRM_dom"/>
</dbReference>
<dbReference type="VEuPathDB" id="VectorBase:SSCA008452"/>
<feature type="domain" description="RRM" evidence="8">
    <location>
        <begin position="42"/>
        <end position="116"/>
    </location>
</feature>
<dbReference type="GO" id="GO:0000480">
    <property type="term" value="P:endonucleolytic cleavage in 5'-ETS of tricistronic rRNA transcript (SSU-rRNA, 5.8S rRNA, LSU-rRNA)"/>
    <property type="evidence" value="ECO:0007669"/>
    <property type="project" value="TreeGrafter"/>
</dbReference>
<dbReference type="InterPro" id="IPR035979">
    <property type="entry name" value="RBD_domain_sf"/>
</dbReference>
<dbReference type="GO" id="GO:0005730">
    <property type="term" value="C:nucleolus"/>
    <property type="evidence" value="ECO:0007669"/>
    <property type="project" value="UniProtKB-SubCell"/>
</dbReference>
<evidence type="ECO:0000256" key="4">
    <source>
        <dbReference type="ARBA" id="ARBA00022884"/>
    </source>
</evidence>
<comment type="similarity">
    <text evidence="2">Belongs to the ESF2/ABP1 family.</text>
</comment>
<name>A0A132A4V9_SARSC</name>
<feature type="region of interest" description="Disordered" evidence="7">
    <location>
        <begin position="1"/>
        <end position="27"/>
    </location>
</feature>
<protein>
    <recommendedName>
        <fullName evidence="3">Activator of basal transcription 1</fullName>
    </recommendedName>
</protein>
<evidence type="ECO:0000313" key="9">
    <source>
        <dbReference type="EMBL" id="KAF7489100.1"/>
    </source>
</evidence>
<dbReference type="PROSITE" id="PS50102">
    <property type="entry name" value="RRM"/>
    <property type="match status" value="1"/>
</dbReference>
<reference evidence="12" key="2">
    <citation type="journal article" date="2020" name="PLoS Negl. Trop. Dis.">
        <title>High-quality nuclear genome for Sarcoptes scabiei-A critical resource for a neglected parasite.</title>
        <authorList>
            <person name="Korhonen P.K."/>
            <person name="Gasser R.B."/>
            <person name="Ma G."/>
            <person name="Wang T."/>
            <person name="Stroehlein A.J."/>
            <person name="Young N.D."/>
            <person name="Ang C.S."/>
            <person name="Fernando D.D."/>
            <person name="Lu H.C."/>
            <person name="Taylor S."/>
            <person name="Reynolds S.L."/>
            <person name="Mofiz E."/>
            <person name="Najaraj S.H."/>
            <person name="Gowda H."/>
            <person name="Madugundu A."/>
            <person name="Renuse S."/>
            <person name="Holt D."/>
            <person name="Pandey A."/>
            <person name="Papenfuss A.T."/>
            <person name="Fischer K."/>
        </authorList>
    </citation>
    <scope>NUCLEOTIDE SEQUENCE [LARGE SCALE GENOMIC DNA]</scope>
</reference>
<evidence type="ECO:0000259" key="8">
    <source>
        <dbReference type="PROSITE" id="PS50102"/>
    </source>
</evidence>
<reference evidence="9" key="3">
    <citation type="submission" date="2020-01" db="EMBL/GenBank/DDBJ databases">
        <authorList>
            <person name="Korhonen P.K.K."/>
            <person name="Guangxu M.G."/>
            <person name="Wang T.W."/>
            <person name="Stroehlein A.J.S."/>
            <person name="Young N.D."/>
            <person name="Ang C.-S.A."/>
            <person name="Fernando D.W.F."/>
            <person name="Lu H.L."/>
            <person name="Taylor S.T."/>
            <person name="Ehtesham M.E.M."/>
            <person name="Najaraj S.H.N."/>
            <person name="Harsha G.H.G."/>
            <person name="Madugundu A.M."/>
            <person name="Renuse S.R."/>
            <person name="Holt D.H."/>
            <person name="Pandey A.P."/>
            <person name="Papenfuss A.P."/>
            <person name="Gasser R.B.G."/>
            <person name="Fischer K.F."/>
        </authorList>
    </citation>
    <scope>NUCLEOTIDE SEQUENCE</scope>
    <source>
        <strain evidence="9">SSS_KF_BRIS2020</strain>
    </source>
</reference>
<dbReference type="Proteomes" id="UP000070412">
    <property type="component" value="Unassembled WGS sequence"/>
</dbReference>
<evidence type="ECO:0000313" key="13">
    <source>
        <dbReference type="Proteomes" id="UP000616769"/>
    </source>
</evidence>
<feature type="compositionally biased region" description="Polar residues" evidence="7">
    <location>
        <begin position="183"/>
        <end position="197"/>
    </location>
</feature>
<keyword evidence="5" id="KW-0539">Nucleus</keyword>
<evidence type="ECO:0000256" key="6">
    <source>
        <dbReference type="PROSITE-ProRule" id="PRU00176"/>
    </source>
</evidence>
<dbReference type="Pfam" id="PF00076">
    <property type="entry name" value="RRM_1"/>
    <property type="match status" value="1"/>
</dbReference>
<feature type="region of interest" description="Disordered" evidence="7">
    <location>
        <begin position="182"/>
        <end position="208"/>
    </location>
</feature>
<evidence type="ECO:0000313" key="12">
    <source>
        <dbReference type="Proteomes" id="UP000070412"/>
    </source>
</evidence>
<sequence length="222" mass="26227">MEELDPSNDTDSPQNEPCETSTSTKKSKKILDVTKPKSCKRGIVYLNFIPEGITVKNIRMILSKYGVIDRIYLEKDKSLRKNRRVRYTEGWIEFRKKSIAKYVAETLNGKPIGGRKSARYHDSLWNLKYLKRFKWTHLAEQMAYEKALQDQKLRLEIGRARHEASFYAEMIERNRHKKEIYNTDMNSDTNRNYLQRPTESDLKKSSNNHVELDSELLESIFK</sequence>
<evidence type="ECO:0000256" key="7">
    <source>
        <dbReference type="SAM" id="MobiDB-lite"/>
    </source>
</evidence>
<dbReference type="InterPro" id="IPR039119">
    <property type="entry name" value="ABT1/Esf2"/>
</dbReference>
<dbReference type="PANTHER" id="PTHR12311:SF7">
    <property type="entry name" value="ACTIVATOR OF BASAL TRANSCRIPTION 1"/>
    <property type="match status" value="1"/>
</dbReference>
<dbReference type="CDD" id="cd12263">
    <property type="entry name" value="RRM_ABT1_like"/>
    <property type="match status" value="1"/>
</dbReference>
<dbReference type="EnsemblMetazoa" id="SSS_6616s_mrna">
    <property type="protein sequence ID" value="KAF7489100.1"/>
    <property type="gene ID" value="SSS_6616"/>
</dbReference>
<keyword evidence="12" id="KW-1185">Reference proteome</keyword>
<gene>
    <name evidence="10" type="ORF">QR98_0044600</name>
    <name evidence="9" type="ORF">SSS_6616</name>
</gene>
<reference evidence="10 13" key="1">
    <citation type="journal article" date="2015" name="Parasit. Vectors">
        <title>Draft genome of the scabies mite.</title>
        <authorList>
            <person name="Rider S.D.Jr."/>
            <person name="Morgan M.S."/>
            <person name="Arlian L.G."/>
        </authorList>
    </citation>
    <scope>NUCLEOTIDE SEQUENCE [LARGE SCALE GENOMIC DNA]</scope>
    <source>
        <strain evidence="10">Arlian Lab</strain>
    </source>
</reference>
<dbReference type="Proteomes" id="UP000616769">
    <property type="component" value="Unassembled WGS sequence"/>
</dbReference>
<evidence type="ECO:0000313" key="11">
    <source>
        <dbReference type="EnsemblMetazoa" id="KAF7489100.1"/>
    </source>
</evidence>
<dbReference type="GO" id="GO:0000472">
    <property type="term" value="P:endonucleolytic cleavage to generate mature 5'-end of SSU-rRNA from (SSU-rRNA, 5.8S rRNA, LSU-rRNA)"/>
    <property type="evidence" value="ECO:0007669"/>
    <property type="project" value="TreeGrafter"/>
</dbReference>
<comment type="subcellular location">
    <subcellularLocation>
        <location evidence="1">Nucleus</location>
        <location evidence="1">Nucleolus</location>
    </subcellularLocation>
</comment>
<dbReference type="PANTHER" id="PTHR12311">
    <property type="entry name" value="ACTIVATOR OF BASAL TRANSCRIPTION 1"/>
    <property type="match status" value="1"/>
</dbReference>
<proteinExistence type="inferred from homology"/>
<dbReference type="EMBL" id="JXLN01010590">
    <property type="protein sequence ID" value="KPM05987.1"/>
    <property type="molecule type" value="Genomic_DNA"/>
</dbReference>
<dbReference type="Gene3D" id="3.30.70.330">
    <property type="match status" value="1"/>
</dbReference>
<evidence type="ECO:0000256" key="2">
    <source>
        <dbReference type="ARBA" id="ARBA00005819"/>
    </source>
</evidence>
<dbReference type="InterPro" id="IPR034353">
    <property type="entry name" value="ABT1/ESF2_RRM"/>
</dbReference>
<feature type="compositionally biased region" description="Polar residues" evidence="7">
    <location>
        <begin position="9"/>
        <end position="19"/>
    </location>
</feature>